<dbReference type="InterPro" id="IPR029063">
    <property type="entry name" value="SAM-dependent_MTases_sf"/>
</dbReference>
<dbReference type="OrthoDB" id="9815272at2"/>
<comment type="caution">
    <text evidence="9">The sequence shown here is derived from an EMBL/GenBank/DDBJ whole genome shotgun (WGS) entry which is preliminary data.</text>
</comment>
<dbReference type="AlphaFoldDB" id="A0A2M9ZKC7"/>
<dbReference type="Pfam" id="PF22837">
    <property type="entry name" value="M_Eco57I_C"/>
    <property type="match status" value="1"/>
</dbReference>
<dbReference type="PANTHER" id="PTHR33841">
    <property type="entry name" value="DNA METHYLTRANSFERASE YEEA-RELATED"/>
    <property type="match status" value="1"/>
</dbReference>
<evidence type="ECO:0000256" key="1">
    <source>
        <dbReference type="ARBA" id="ARBA00006594"/>
    </source>
</evidence>
<dbReference type="GO" id="GO:0032259">
    <property type="term" value="P:methylation"/>
    <property type="evidence" value="ECO:0007669"/>
    <property type="project" value="UniProtKB-KW"/>
</dbReference>
<dbReference type="EMBL" id="NPDY01000010">
    <property type="protein sequence ID" value="PJZ69363.1"/>
    <property type="molecule type" value="Genomic_DNA"/>
</dbReference>
<dbReference type="Gene3D" id="3.40.50.150">
    <property type="entry name" value="Vaccinia Virus protein VP39"/>
    <property type="match status" value="1"/>
</dbReference>
<evidence type="ECO:0000256" key="4">
    <source>
        <dbReference type="ARBA" id="ARBA00022691"/>
    </source>
</evidence>
<dbReference type="GO" id="GO:0009007">
    <property type="term" value="F:site-specific DNA-methyltransferase (adenine-specific) activity"/>
    <property type="evidence" value="ECO:0007669"/>
    <property type="project" value="UniProtKB-EC"/>
</dbReference>
<evidence type="ECO:0000313" key="11">
    <source>
        <dbReference type="Proteomes" id="UP000231990"/>
    </source>
</evidence>
<proteinExistence type="inferred from homology"/>
<keyword evidence="4" id="KW-0949">S-adenosyl-L-methionine</keyword>
<dbReference type="GO" id="GO:0009307">
    <property type="term" value="P:DNA restriction-modification system"/>
    <property type="evidence" value="ECO:0007669"/>
    <property type="project" value="UniProtKB-KW"/>
</dbReference>
<evidence type="ECO:0000256" key="3">
    <source>
        <dbReference type="ARBA" id="ARBA00022679"/>
    </source>
</evidence>
<name>A0A2M9ZKC7_9LEPT</name>
<dbReference type="PANTHER" id="PTHR33841:SF5">
    <property type="entry name" value="DNA METHYLASE (MODIFICATION METHYLASE) (METHYLTRANSFERASE)-RELATED"/>
    <property type="match status" value="1"/>
</dbReference>
<keyword evidence="10" id="KW-1185">Reference proteome</keyword>
<evidence type="ECO:0000256" key="2">
    <source>
        <dbReference type="ARBA" id="ARBA00022603"/>
    </source>
</evidence>
<dbReference type="RefSeq" id="WP_100714177.1">
    <property type="nucleotide sequence ID" value="NZ_NPDY01000010.1"/>
</dbReference>
<evidence type="ECO:0000313" key="10">
    <source>
        <dbReference type="Proteomes" id="UP000231962"/>
    </source>
</evidence>
<accession>A0A2M9ZKC7</accession>
<reference evidence="10 11" key="1">
    <citation type="submission" date="2017-07" db="EMBL/GenBank/DDBJ databases">
        <title>Leptospira spp. isolated from tropical soils.</title>
        <authorList>
            <person name="Thibeaux R."/>
            <person name="Iraola G."/>
            <person name="Ferres I."/>
            <person name="Bierque E."/>
            <person name="Girault D."/>
            <person name="Soupe-Gilbert M.-E."/>
            <person name="Picardeau M."/>
            <person name="Goarant C."/>
        </authorList>
    </citation>
    <scope>NUCLEOTIDE SEQUENCE [LARGE SCALE GENOMIC DNA]</scope>
    <source>
        <strain evidence="9 11">FH1-B-B1</strain>
        <strain evidence="8 10">FH1-B-C1</strain>
    </source>
</reference>
<dbReference type="Proteomes" id="UP000231962">
    <property type="component" value="Unassembled WGS sequence"/>
</dbReference>
<comment type="similarity">
    <text evidence="1">Belongs to the N(4)/N(6)-methyltransferase family.</text>
</comment>
<feature type="domain" description="DNA methylase adenine-specific" evidence="6">
    <location>
        <begin position="12"/>
        <end position="247"/>
    </location>
</feature>
<dbReference type="PRINTS" id="PR00507">
    <property type="entry name" value="N12N6MTFRASE"/>
</dbReference>
<dbReference type="InterPro" id="IPR054520">
    <property type="entry name" value="M_Eco57I_C"/>
</dbReference>
<evidence type="ECO:0000259" key="6">
    <source>
        <dbReference type="Pfam" id="PF02384"/>
    </source>
</evidence>
<dbReference type="InterPro" id="IPR050953">
    <property type="entry name" value="N4_N6_ade-DNA_methylase"/>
</dbReference>
<dbReference type="SUPFAM" id="SSF53335">
    <property type="entry name" value="S-adenosyl-L-methionine-dependent methyltransferases"/>
    <property type="match status" value="1"/>
</dbReference>
<protein>
    <submittedName>
        <fullName evidence="9">Methylase</fullName>
    </submittedName>
</protein>
<dbReference type="GO" id="GO:0003677">
    <property type="term" value="F:DNA binding"/>
    <property type="evidence" value="ECO:0007669"/>
    <property type="project" value="InterPro"/>
</dbReference>
<evidence type="ECO:0000313" key="9">
    <source>
        <dbReference type="EMBL" id="PJZ72498.1"/>
    </source>
</evidence>
<keyword evidence="2 9" id="KW-0489">Methyltransferase</keyword>
<dbReference type="InterPro" id="IPR003356">
    <property type="entry name" value="DNA_methylase_A-5"/>
</dbReference>
<evidence type="ECO:0000256" key="5">
    <source>
        <dbReference type="ARBA" id="ARBA00022747"/>
    </source>
</evidence>
<dbReference type="PROSITE" id="PS00092">
    <property type="entry name" value="N6_MTASE"/>
    <property type="match status" value="1"/>
</dbReference>
<keyword evidence="5" id="KW-0680">Restriction system</keyword>
<dbReference type="InterPro" id="IPR002052">
    <property type="entry name" value="DNA_methylase_N6_adenine_CS"/>
</dbReference>
<organism evidence="9 11">
    <name type="scientific">Leptospira perolatii</name>
    <dbReference type="NCBI Taxonomy" id="2023191"/>
    <lineage>
        <taxon>Bacteria</taxon>
        <taxon>Pseudomonadati</taxon>
        <taxon>Spirochaetota</taxon>
        <taxon>Spirochaetia</taxon>
        <taxon>Leptospirales</taxon>
        <taxon>Leptospiraceae</taxon>
        <taxon>Leptospira</taxon>
    </lineage>
</organism>
<dbReference type="GO" id="GO:0008170">
    <property type="term" value="F:N-methyltransferase activity"/>
    <property type="evidence" value="ECO:0007669"/>
    <property type="project" value="InterPro"/>
</dbReference>
<sequence length="578" mass="66229">MRFRQDPDTIQEITSEKSAYTRGRDLGQFFTPAFIADLLAEWILDSVHFRTPHSEEKIRILDPAAGTGNLFASFIETYGRDKNFSNLEFHAWELDPLLYSECDQLMRSFGVPEESKFIRLGNFLNIEPTSVRYEAIVCNPPYKRLSHHKLGNELLREFGREIGFPIPGTANLYVFFLLRILNLLNIDGRASIIVPYEFLNAGYGVPIKRALLDAGCLKRLLILDTPLSLFSGAVTTSCILFLEKSASISQEFLWTRSRLEGAISKLPSLNDLDWIKVTLEAEEKWTPLLRKSTGGSSLKRDDIIPTNNNYVITMNSNSREDWVPIRVFGKFRRGIATGDNRFFLLSEKDAESLSIPSDYLRPSVPKAQYALSSFFSEEDWATLRSGGAKVLLLDAKDIPPPEQSGGLHSYLEEGKRRGVPNRFLPSKRRPWHSQEAREPARILATSFHREEVRFVWNSSKAVHLTCFHGFSPVEEYESFQEVLFAYLLTPSVRTELEKKSREYAQGLRKVEPGDLNSLLVPDFRKFEADVLLKIDKLIAAYKELIQPWTPGRRRKAEWRKSAAEEEILNYLEAEFRKN</sequence>
<keyword evidence="3" id="KW-0808">Transferase</keyword>
<feature type="domain" description="Type II methyltransferase M.Eco57I C-terminal" evidence="7">
    <location>
        <begin position="318"/>
        <end position="540"/>
    </location>
</feature>
<evidence type="ECO:0000259" key="7">
    <source>
        <dbReference type="Pfam" id="PF22837"/>
    </source>
</evidence>
<evidence type="ECO:0000313" key="8">
    <source>
        <dbReference type="EMBL" id="PJZ69363.1"/>
    </source>
</evidence>
<dbReference type="Pfam" id="PF02384">
    <property type="entry name" value="N6_Mtase"/>
    <property type="match status" value="1"/>
</dbReference>
<gene>
    <name evidence="8" type="ORF">CH360_11460</name>
    <name evidence="9" type="ORF">CH373_13895</name>
</gene>
<dbReference type="EMBL" id="NPDZ01000009">
    <property type="protein sequence ID" value="PJZ72498.1"/>
    <property type="molecule type" value="Genomic_DNA"/>
</dbReference>
<dbReference type="Proteomes" id="UP000231990">
    <property type="component" value="Unassembled WGS sequence"/>
</dbReference>